<organism evidence="2 3">
    <name type="scientific">Rhodotorula mucilaginosa</name>
    <name type="common">Yeast</name>
    <name type="synonym">Rhodotorula rubra</name>
    <dbReference type="NCBI Taxonomy" id="5537"/>
    <lineage>
        <taxon>Eukaryota</taxon>
        <taxon>Fungi</taxon>
        <taxon>Dikarya</taxon>
        <taxon>Basidiomycota</taxon>
        <taxon>Pucciniomycotina</taxon>
        <taxon>Microbotryomycetes</taxon>
        <taxon>Sporidiobolales</taxon>
        <taxon>Sporidiobolaceae</taxon>
        <taxon>Rhodotorula</taxon>
    </lineage>
</organism>
<reference evidence="2 3" key="1">
    <citation type="submission" date="2020-11" db="EMBL/GenBank/DDBJ databases">
        <title>Kefir isolates.</title>
        <authorList>
            <person name="Marcisauskas S."/>
            <person name="Kim Y."/>
            <person name="Blasche S."/>
        </authorList>
    </citation>
    <scope>NUCLEOTIDE SEQUENCE [LARGE SCALE GENOMIC DNA]</scope>
    <source>
        <strain evidence="2 3">KR</strain>
    </source>
</reference>
<comment type="caution">
    <text evidence="2">The sequence shown here is derived from an EMBL/GenBank/DDBJ whole genome shotgun (WGS) entry which is preliminary data.</text>
</comment>
<dbReference type="CDD" id="cd11296">
    <property type="entry name" value="O-FucT_like"/>
    <property type="match status" value="1"/>
</dbReference>
<evidence type="ECO:0000313" key="3">
    <source>
        <dbReference type="Proteomes" id="UP000777482"/>
    </source>
</evidence>
<keyword evidence="3" id="KW-1185">Reference proteome</keyword>
<protein>
    <submittedName>
        <fullName evidence="2">Uncharacterized protein</fullName>
    </submittedName>
</protein>
<name>A0A9P7B699_RHOMI</name>
<keyword evidence="1" id="KW-0472">Membrane</keyword>
<dbReference type="OrthoDB" id="3345970at2759"/>
<feature type="transmembrane region" description="Helical" evidence="1">
    <location>
        <begin position="38"/>
        <end position="57"/>
    </location>
</feature>
<dbReference type="Proteomes" id="UP000777482">
    <property type="component" value="Unassembled WGS sequence"/>
</dbReference>
<dbReference type="Gene3D" id="3.40.50.11350">
    <property type="match status" value="1"/>
</dbReference>
<dbReference type="EMBL" id="PUHQ01000028">
    <property type="protein sequence ID" value="KAG0662265.1"/>
    <property type="molecule type" value="Genomic_DNA"/>
</dbReference>
<accession>A0A9P7B699</accession>
<keyword evidence="1" id="KW-0812">Transmembrane</keyword>
<dbReference type="AlphaFoldDB" id="A0A9P7B699"/>
<gene>
    <name evidence="2" type="ORF">C6P46_003451</name>
</gene>
<evidence type="ECO:0000313" key="2">
    <source>
        <dbReference type="EMBL" id="KAG0662265.1"/>
    </source>
</evidence>
<proteinExistence type="predicted"/>
<evidence type="ECO:0000256" key="1">
    <source>
        <dbReference type="SAM" id="Phobius"/>
    </source>
</evidence>
<keyword evidence="1" id="KW-1133">Transmembrane helix</keyword>
<sequence>MCPAAAAVPYQLLPGGGGTQPRPTSRITAALQSRPARLAALLLGAVLTLVALASLAAHGTPNNSPVQIAKAAIDKTTTTVHHWVGDKLGLVGNHDHDDSDADLPPYEPPTLAELRTLVGDHPRYLTKDGWATYGYNNQRYMLEATLALARIAGRIPVLPDAVWARACAADPDDVCAERAEIYFEHRNEHQDLVAAKWNDDGKAYKLGLQHFLDIPHLRKTYGPLLLYSEYFALYNLSSSLMDESLRWRPDRYTPPGFKSVTIPDSVFQNDSFVRIDTPPPSRSAADESVGFSGGRLEQLPRSKVAKLFSTRPAWTLAAARSALQRDGILESDGISDAALVRMLEPAGALPLYTYDDSVLMNKAVARPVIELALKSNVQPFTTTLLDSVSSPQEADIVYLAGNLHDQRKPGGVWFSTPAARDHFTRTVVRGIRAPREIRQVGERLAARMQDRVAGKPKPRRKQQPLWMAAHLRRGDFVEIEWSPDKNATVHFDKVLEALREGRKALAGHVASDLQEQVPREGDPFYLATDETDPTSLAYFRSRGAVLLSDLLTPADSALLSWPGNYNDVLSVVEQQVLARADYFVGSELSSTTGGAVNLRTRLGKPEWSWSVVLRGKTDLGGRQDNLRVRRRGAFGG</sequence>